<evidence type="ECO:0000313" key="1">
    <source>
        <dbReference type="EMBL" id="MPN45483.1"/>
    </source>
</evidence>
<reference evidence="1" key="1">
    <citation type="submission" date="2019-08" db="EMBL/GenBank/DDBJ databases">
        <authorList>
            <person name="Kucharzyk K."/>
            <person name="Murdoch R.W."/>
            <person name="Higgins S."/>
            <person name="Loffler F."/>
        </authorList>
    </citation>
    <scope>NUCLEOTIDE SEQUENCE</scope>
</reference>
<gene>
    <name evidence="1" type="ORF">SDC9_193050</name>
</gene>
<protein>
    <submittedName>
        <fullName evidence="1">Uncharacterized protein</fullName>
    </submittedName>
</protein>
<organism evidence="1">
    <name type="scientific">bioreactor metagenome</name>
    <dbReference type="NCBI Taxonomy" id="1076179"/>
    <lineage>
        <taxon>unclassified sequences</taxon>
        <taxon>metagenomes</taxon>
        <taxon>ecological metagenomes</taxon>
    </lineage>
</organism>
<dbReference type="EMBL" id="VSSQ01105442">
    <property type="protein sequence ID" value="MPN45483.1"/>
    <property type="molecule type" value="Genomic_DNA"/>
</dbReference>
<sequence length="72" mass="8555">MGYIHKMVVNYIGKIICRKTVGLNKYLVIQLGIFNGYISVNHVVECCFAFRRHFLAYNKRKPGFKIFLYFIF</sequence>
<comment type="caution">
    <text evidence="1">The sequence shown here is derived from an EMBL/GenBank/DDBJ whole genome shotgun (WGS) entry which is preliminary data.</text>
</comment>
<proteinExistence type="predicted"/>
<dbReference type="AlphaFoldDB" id="A0A645IDI5"/>
<name>A0A645IDI5_9ZZZZ</name>
<accession>A0A645IDI5</accession>